<organism evidence="2 3">
    <name type="scientific">Pleurodeles waltl</name>
    <name type="common">Iberian ribbed newt</name>
    <dbReference type="NCBI Taxonomy" id="8319"/>
    <lineage>
        <taxon>Eukaryota</taxon>
        <taxon>Metazoa</taxon>
        <taxon>Chordata</taxon>
        <taxon>Craniata</taxon>
        <taxon>Vertebrata</taxon>
        <taxon>Euteleostomi</taxon>
        <taxon>Amphibia</taxon>
        <taxon>Batrachia</taxon>
        <taxon>Caudata</taxon>
        <taxon>Salamandroidea</taxon>
        <taxon>Salamandridae</taxon>
        <taxon>Pleurodelinae</taxon>
        <taxon>Pleurodeles</taxon>
    </lineage>
</organism>
<proteinExistence type="predicted"/>
<name>A0AAV7UGR0_PLEWA</name>
<evidence type="ECO:0000256" key="1">
    <source>
        <dbReference type="SAM" id="MobiDB-lite"/>
    </source>
</evidence>
<accession>A0AAV7UGR0</accession>
<protein>
    <submittedName>
        <fullName evidence="2">Uncharacterized protein</fullName>
    </submittedName>
</protein>
<evidence type="ECO:0000313" key="2">
    <source>
        <dbReference type="EMBL" id="KAJ1188023.1"/>
    </source>
</evidence>
<keyword evidence="3" id="KW-1185">Reference proteome</keyword>
<reference evidence="2" key="1">
    <citation type="journal article" date="2022" name="bioRxiv">
        <title>Sequencing and chromosome-scale assembly of the giantPleurodeles waltlgenome.</title>
        <authorList>
            <person name="Brown T."/>
            <person name="Elewa A."/>
            <person name="Iarovenko S."/>
            <person name="Subramanian E."/>
            <person name="Araus A.J."/>
            <person name="Petzold A."/>
            <person name="Susuki M."/>
            <person name="Suzuki K.-i.T."/>
            <person name="Hayashi T."/>
            <person name="Toyoda A."/>
            <person name="Oliveira C."/>
            <person name="Osipova E."/>
            <person name="Leigh N.D."/>
            <person name="Simon A."/>
            <person name="Yun M.H."/>
        </authorList>
    </citation>
    <scope>NUCLEOTIDE SEQUENCE</scope>
    <source>
        <strain evidence="2">20211129_DDA</strain>
        <tissue evidence="2">Liver</tissue>
    </source>
</reference>
<dbReference type="EMBL" id="JANPWB010000005">
    <property type="protein sequence ID" value="KAJ1188023.1"/>
    <property type="molecule type" value="Genomic_DNA"/>
</dbReference>
<dbReference type="AlphaFoldDB" id="A0AAV7UGR0"/>
<evidence type="ECO:0000313" key="3">
    <source>
        <dbReference type="Proteomes" id="UP001066276"/>
    </source>
</evidence>
<sequence length="85" mass="8771">MGGAAAVAGMRRCLGDSSCCSGRRNEEAAATMCGAATLAAATATAIRRCPESGFSLRWPRRQGKRQRASAALSSGGRGWQASPLR</sequence>
<gene>
    <name evidence="2" type="ORF">NDU88_004788</name>
</gene>
<feature type="region of interest" description="Disordered" evidence="1">
    <location>
        <begin position="59"/>
        <end position="85"/>
    </location>
</feature>
<dbReference type="Proteomes" id="UP001066276">
    <property type="component" value="Chromosome 3_1"/>
</dbReference>
<comment type="caution">
    <text evidence="2">The sequence shown here is derived from an EMBL/GenBank/DDBJ whole genome shotgun (WGS) entry which is preliminary data.</text>
</comment>